<dbReference type="Proteomes" id="UP000053257">
    <property type="component" value="Unassembled WGS sequence"/>
</dbReference>
<organism evidence="2 3">
    <name type="scientific">Phlebiopsis gigantea (strain 11061_1 CR5-6)</name>
    <name type="common">White-rot fungus</name>
    <name type="synonym">Peniophora gigantea</name>
    <dbReference type="NCBI Taxonomy" id="745531"/>
    <lineage>
        <taxon>Eukaryota</taxon>
        <taxon>Fungi</taxon>
        <taxon>Dikarya</taxon>
        <taxon>Basidiomycota</taxon>
        <taxon>Agaricomycotina</taxon>
        <taxon>Agaricomycetes</taxon>
        <taxon>Polyporales</taxon>
        <taxon>Phanerochaetaceae</taxon>
        <taxon>Phlebiopsis</taxon>
    </lineage>
</organism>
<evidence type="ECO:0000313" key="2">
    <source>
        <dbReference type="EMBL" id="KIP03677.1"/>
    </source>
</evidence>
<protein>
    <submittedName>
        <fullName evidence="2">Uncharacterized protein</fullName>
    </submittedName>
</protein>
<proteinExistence type="predicted"/>
<accession>A0A0C3S276</accession>
<keyword evidence="1" id="KW-1133">Transmembrane helix</keyword>
<evidence type="ECO:0000313" key="3">
    <source>
        <dbReference type="Proteomes" id="UP000053257"/>
    </source>
</evidence>
<name>A0A0C3S276_PHLG1</name>
<keyword evidence="3" id="KW-1185">Reference proteome</keyword>
<keyword evidence="1" id="KW-0812">Transmembrane</keyword>
<gene>
    <name evidence="2" type="ORF">PHLGIDRAFT_110579</name>
</gene>
<feature type="transmembrane region" description="Helical" evidence="1">
    <location>
        <begin position="62"/>
        <end position="84"/>
    </location>
</feature>
<reference evidence="2 3" key="1">
    <citation type="journal article" date="2014" name="PLoS Genet.">
        <title>Analysis of the Phlebiopsis gigantea genome, transcriptome and secretome provides insight into its pioneer colonization strategies of wood.</title>
        <authorList>
            <person name="Hori C."/>
            <person name="Ishida T."/>
            <person name="Igarashi K."/>
            <person name="Samejima M."/>
            <person name="Suzuki H."/>
            <person name="Master E."/>
            <person name="Ferreira P."/>
            <person name="Ruiz-Duenas F.J."/>
            <person name="Held B."/>
            <person name="Canessa P."/>
            <person name="Larrondo L.F."/>
            <person name="Schmoll M."/>
            <person name="Druzhinina I.S."/>
            <person name="Kubicek C.P."/>
            <person name="Gaskell J.A."/>
            <person name="Kersten P."/>
            <person name="St John F."/>
            <person name="Glasner J."/>
            <person name="Sabat G."/>
            <person name="Splinter BonDurant S."/>
            <person name="Syed K."/>
            <person name="Yadav J."/>
            <person name="Mgbeahuruike A.C."/>
            <person name="Kovalchuk A."/>
            <person name="Asiegbu F.O."/>
            <person name="Lackner G."/>
            <person name="Hoffmeister D."/>
            <person name="Rencoret J."/>
            <person name="Gutierrez A."/>
            <person name="Sun H."/>
            <person name="Lindquist E."/>
            <person name="Barry K."/>
            <person name="Riley R."/>
            <person name="Grigoriev I.V."/>
            <person name="Henrissat B."/>
            <person name="Kues U."/>
            <person name="Berka R.M."/>
            <person name="Martinez A.T."/>
            <person name="Covert S.F."/>
            <person name="Blanchette R.A."/>
            <person name="Cullen D."/>
        </authorList>
    </citation>
    <scope>NUCLEOTIDE SEQUENCE [LARGE SCALE GENOMIC DNA]</scope>
    <source>
        <strain evidence="2 3">11061_1 CR5-6</strain>
    </source>
</reference>
<dbReference type="EMBL" id="KN840605">
    <property type="protein sequence ID" value="KIP03677.1"/>
    <property type="molecule type" value="Genomic_DNA"/>
</dbReference>
<sequence>MRRTIWTCAKMPVDMTTFAHRIQVPCTRSRTAQFQASVSNVHYRQISKSIPSHRHHRTMRPLCWTSSAPSISAMILYLVLAVLWHTARRYLLLTTPFRVLARLCRTARCSCHRIGHQVKVCLDILHRVCLGILRRELATADRLRVVLRTMGNSMTRRRYDQRRADEVSTIAHEERAPRQHIHTTRKVQTALVHIPMKKGDMLRLNRDGRVRRRATWPLQSTRLATAHYMLQHRTCSAWARPPLPRLELRQCSSRRIHHL</sequence>
<keyword evidence="1" id="KW-0472">Membrane</keyword>
<feature type="non-terminal residue" evidence="2">
    <location>
        <position position="259"/>
    </location>
</feature>
<dbReference type="HOGENOM" id="CLU_1075865_0_0_1"/>
<dbReference type="AlphaFoldDB" id="A0A0C3S276"/>
<evidence type="ECO:0000256" key="1">
    <source>
        <dbReference type="SAM" id="Phobius"/>
    </source>
</evidence>